<evidence type="ECO:0000313" key="1">
    <source>
        <dbReference type="EMBL" id="KII84371.1"/>
    </source>
</evidence>
<dbReference type="EMBL" id="KN832571">
    <property type="protein sequence ID" value="KII84371.1"/>
    <property type="molecule type" value="Genomic_DNA"/>
</dbReference>
<proteinExistence type="predicted"/>
<sequence length="269" mass="29478">MDSPTVQKIVDILAHNGHLTVPVLNILRTTSIGSIHLTASMVDADGLNLAGRDVLKVFRIPKSFLRLTELHMSDAPLGDFDLVNIHHLPALKTLTLDNTGIGNEAVYLLVSLKNTLAHLSLCANPHIDDDAVSALLLLTELSFLSILDTGIGMVGLRKLAVTIKSERREIDIEIPASCETYIDNMQSKYLINPSPPLIKSPSACATLSVAALKRNLLAHAEYNADIVANGTKNGMAERLRTILQTRKMDIVVRKMIWHDESEREVAARL</sequence>
<dbReference type="InterPro" id="IPR032675">
    <property type="entry name" value="LRR_dom_sf"/>
</dbReference>
<dbReference type="HOGENOM" id="CLU_079428_0_0_1"/>
<reference evidence="1 2" key="1">
    <citation type="submission" date="2014-06" db="EMBL/GenBank/DDBJ databases">
        <title>Evolutionary Origins and Diversification of the Mycorrhizal Mutualists.</title>
        <authorList>
            <consortium name="DOE Joint Genome Institute"/>
            <consortium name="Mycorrhizal Genomics Consortium"/>
            <person name="Kohler A."/>
            <person name="Kuo A."/>
            <person name="Nagy L.G."/>
            <person name="Floudas D."/>
            <person name="Copeland A."/>
            <person name="Barry K.W."/>
            <person name="Cichocki N."/>
            <person name="Veneault-Fourrey C."/>
            <person name="LaButti K."/>
            <person name="Lindquist E.A."/>
            <person name="Lipzen A."/>
            <person name="Lundell T."/>
            <person name="Morin E."/>
            <person name="Murat C."/>
            <person name="Riley R."/>
            <person name="Ohm R."/>
            <person name="Sun H."/>
            <person name="Tunlid A."/>
            <person name="Henrissat B."/>
            <person name="Grigoriev I.V."/>
            <person name="Hibbett D.S."/>
            <person name="Martin F."/>
        </authorList>
    </citation>
    <scope>NUCLEOTIDE SEQUENCE [LARGE SCALE GENOMIC DNA]</scope>
    <source>
        <strain evidence="1 2">FD-325 SS-3</strain>
    </source>
</reference>
<dbReference type="OrthoDB" id="120976at2759"/>
<dbReference type="Gene3D" id="3.80.10.10">
    <property type="entry name" value="Ribonuclease Inhibitor"/>
    <property type="match status" value="1"/>
</dbReference>
<accession>A0A0C9SKV0</accession>
<dbReference type="Proteomes" id="UP000053263">
    <property type="component" value="Unassembled WGS sequence"/>
</dbReference>
<gene>
    <name evidence="1" type="ORF">PLICRDRAFT_362655</name>
</gene>
<protein>
    <submittedName>
        <fullName evidence="1">Unplaced genomic scaffold PLICRscaffold_18, whole genome shotgun sequence</fullName>
    </submittedName>
</protein>
<keyword evidence="2" id="KW-1185">Reference proteome</keyword>
<dbReference type="SUPFAM" id="SSF52047">
    <property type="entry name" value="RNI-like"/>
    <property type="match status" value="1"/>
</dbReference>
<name>A0A0C9SKV0_PLICR</name>
<organism evidence="1 2">
    <name type="scientific">Plicaturopsis crispa FD-325 SS-3</name>
    <dbReference type="NCBI Taxonomy" id="944288"/>
    <lineage>
        <taxon>Eukaryota</taxon>
        <taxon>Fungi</taxon>
        <taxon>Dikarya</taxon>
        <taxon>Basidiomycota</taxon>
        <taxon>Agaricomycotina</taxon>
        <taxon>Agaricomycetes</taxon>
        <taxon>Agaricomycetidae</taxon>
        <taxon>Amylocorticiales</taxon>
        <taxon>Amylocorticiaceae</taxon>
        <taxon>Plicatura</taxon>
        <taxon>Plicaturopsis crispa</taxon>
    </lineage>
</organism>
<dbReference type="AlphaFoldDB" id="A0A0C9SKV0"/>
<evidence type="ECO:0000313" key="2">
    <source>
        <dbReference type="Proteomes" id="UP000053263"/>
    </source>
</evidence>